<evidence type="ECO:0000256" key="5">
    <source>
        <dbReference type="SAM" id="MobiDB-lite"/>
    </source>
</evidence>
<evidence type="ECO:0000256" key="1">
    <source>
        <dbReference type="ARBA" id="ARBA00004196"/>
    </source>
</evidence>
<keyword evidence="2" id="KW-0201">Cytochrome c-type biogenesis</keyword>
<dbReference type="PANTHER" id="PTHR42852:SF6">
    <property type="entry name" value="THIOL:DISULFIDE INTERCHANGE PROTEIN DSBE"/>
    <property type="match status" value="1"/>
</dbReference>
<dbReference type="InterPro" id="IPR000866">
    <property type="entry name" value="AhpC/TSA"/>
</dbReference>
<dbReference type="InterPro" id="IPR050553">
    <property type="entry name" value="Thioredoxin_ResA/DsbE_sf"/>
</dbReference>
<gene>
    <name evidence="7" type="ORF">EZH22_14990</name>
</gene>
<evidence type="ECO:0000256" key="4">
    <source>
        <dbReference type="ARBA" id="ARBA00023284"/>
    </source>
</evidence>
<comment type="subcellular location">
    <subcellularLocation>
        <location evidence="1">Cell envelope</location>
    </subcellularLocation>
</comment>
<dbReference type="Pfam" id="PF00578">
    <property type="entry name" value="AhpC-TSA"/>
    <property type="match status" value="1"/>
</dbReference>
<dbReference type="Gene3D" id="3.40.30.10">
    <property type="entry name" value="Glutaredoxin"/>
    <property type="match status" value="1"/>
</dbReference>
<evidence type="ECO:0000259" key="6">
    <source>
        <dbReference type="PROSITE" id="PS51352"/>
    </source>
</evidence>
<evidence type="ECO:0000313" key="7">
    <source>
        <dbReference type="EMBL" id="QRG04503.1"/>
    </source>
</evidence>
<keyword evidence="8" id="KW-1185">Reference proteome</keyword>
<feature type="region of interest" description="Disordered" evidence="5">
    <location>
        <begin position="168"/>
        <end position="188"/>
    </location>
</feature>
<keyword evidence="4" id="KW-0676">Redox-active center</keyword>
<dbReference type="GO" id="GO:0015036">
    <property type="term" value="F:disulfide oxidoreductase activity"/>
    <property type="evidence" value="ECO:0007669"/>
    <property type="project" value="UniProtKB-ARBA"/>
</dbReference>
<dbReference type="RefSeq" id="WP_203191380.1">
    <property type="nucleotide sequence ID" value="NZ_CP063362.1"/>
</dbReference>
<dbReference type="InterPro" id="IPR013766">
    <property type="entry name" value="Thioredoxin_domain"/>
</dbReference>
<sequence length="188" mass="19803">MLPLLLSLGLPGVAAADPERQAPRPLQAVEGAPPAPRLQLAALDGTPFDLAAAPGVTVVHFFATWCEPCRSELPALARFAARAPQVEVVMVDVAEVEARVRRFFDNLPGTGGLRTDRILMDVDRSAARAWGVSLLPATFVVARGRLALALEGEAAWDSPETDSRIIALSKPAGGAPQAPPKTGSQEEL</sequence>
<dbReference type="PANTHER" id="PTHR42852">
    <property type="entry name" value="THIOL:DISULFIDE INTERCHANGE PROTEIN DSBE"/>
    <property type="match status" value="1"/>
</dbReference>
<protein>
    <submittedName>
        <fullName evidence="7">TlpA family protein disulfide reductase</fullName>
    </submittedName>
</protein>
<proteinExistence type="predicted"/>
<feature type="domain" description="Thioredoxin" evidence="6">
    <location>
        <begin position="29"/>
        <end position="170"/>
    </location>
</feature>
<dbReference type="PROSITE" id="PS51352">
    <property type="entry name" value="THIOREDOXIN_2"/>
    <property type="match status" value="1"/>
</dbReference>
<dbReference type="GO" id="GO:0030313">
    <property type="term" value="C:cell envelope"/>
    <property type="evidence" value="ECO:0007669"/>
    <property type="project" value="UniProtKB-SubCell"/>
</dbReference>
<dbReference type="Proteomes" id="UP000596427">
    <property type="component" value="Chromosome"/>
</dbReference>
<dbReference type="CDD" id="cd02966">
    <property type="entry name" value="TlpA_like_family"/>
    <property type="match status" value="1"/>
</dbReference>
<dbReference type="PROSITE" id="PS00194">
    <property type="entry name" value="THIOREDOXIN_1"/>
    <property type="match status" value="1"/>
</dbReference>
<dbReference type="GO" id="GO:0017004">
    <property type="term" value="P:cytochrome complex assembly"/>
    <property type="evidence" value="ECO:0007669"/>
    <property type="project" value="UniProtKB-KW"/>
</dbReference>
<name>A0A974PJF4_9HYPH</name>
<dbReference type="AlphaFoldDB" id="A0A974PJF4"/>
<keyword evidence="3" id="KW-1015">Disulfide bond</keyword>
<evidence type="ECO:0000313" key="8">
    <source>
        <dbReference type="Proteomes" id="UP000596427"/>
    </source>
</evidence>
<dbReference type="KEGG" id="xdi:EZH22_14990"/>
<organism evidence="7 8">
    <name type="scientific">Xanthobacter dioxanivorans</name>
    <dbReference type="NCBI Taxonomy" id="2528964"/>
    <lineage>
        <taxon>Bacteria</taxon>
        <taxon>Pseudomonadati</taxon>
        <taxon>Pseudomonadota</taxon>
        <taxon>Alphaproteobacteria</taxon>
        <taxon>Hyphomicrobiales</taxon>
        <taxon>Xanthobacteraceae</taxon>
        <taxon>Xanthobacter</taxon>
    </lineage>
</organism>
<evidence type="ECO:0000256" key="3">
    <source>
        <dbReference type="ARBA" id="ARBA00023157"/>
    </source>
</evidence>
<dbReference type="SUPFAM" id="SSF52833">
    <property type="entry name" value="Thioredoxin-like"/>
    <property type="match status" value="1"/>
</dbReference>
<dbReference type="InterPro" id="IPR017937">
    <property type="entry name" value="Thioredoxin_CS"/>
</dbReference>
<evidence type="ECO:0000256" key="2">
    <source>
        <dbReference type="ARBA" id="ARBA00022748"/>
    </source>
</evidence>
<dbReference type="GO" id="GO:0016209">
    <property type="term" value="F:antioxidant activity"/>
    <property type="evidence" value="ECO:0007669"/>
    <property type="project" value="InterPro"/>
</dbReference>
<dbReference type="InterPro" id="IPR036249">
    <property type="entry name" value="Thioredoxin-like_sf"/>
</dbReference>
<accession>A0A974PJF4</accession>
<reference evidence="7 8" key="1">
    <citation type="submission" date="2020-10" db="EMBL/GenBank/DDBJ databases">
        <title>Degradation of 1,4-Dioxane by Xanthobacter sp. YN2, via a Novel Group-2 Soluble Di-Iron Monooxygenase.</title>
        <authorList>
            <person name="Ma F."/>
            <person name="Wang Y."/>
            <person name="Yang J."/>
            <person name="Guo H."/>
            <person name="Su D."/>
            <person name="Yu L."/>
        </authorList>
    </citation>
    <scope>NUCLEOTIDE SEQUENCE [LARGE SCALE GENOMIC DNA]</scope>
    <source>
        <strain evidence="7 8">YN2</strain>
    </source>
</reference>
<dbReference type="EMBL" id="CP063362">
    <property type="protein sequence ID" value="QRG04503.1"/>
    <property type="molecule type" value="Genomic_DNA"/>
</dbReference>